<gene>
    <name evidence="1" type="ORF">QAD02_009614</name>
</gene>
<protein>
    <submittedName>
        <fullName evidence="1">Uncharacterized protein</fullName>
    </submittedName>
</protein>
<dbReference type="EMBL" id="CM056744">
    <property type="protein sequence ID" value="KAJ8667951.1"/>
    <property type="molecule type" value="Genomic_DNA"/>
</dbReference>
<evidence type="ECO:0000313" key="1">
    <source>
        <dbReference type="EMBL" id="KAJ8667951.1"/>
    </source>
</evidence>
<proteinExistence type="predicted"/>
<dbReference type="Proteomes" id="UP001239111">
    <property type="component" value="Chromosome 4"/>
</dbReference>
<keyword evidence="2" id="KW-1185">Reference proteome</keyword>
<comment type="caution">
    <text evidence="1">The sequence shown here is derived from an EMBL/GenBank/DDBJ whole genome shotgun (WGS) entry which is preliminary data.</text>
</comment>
<reference evidence="1" key="1">
    <citation type="submission" date="2023-04" db="EMBL/GenBank/DDBJ databases">
        <title>A chromosome-level genome assembly of the parasitoid wasp Eretmocerus hayati.</title>
        <authorList>
            <person name="Zhong Y."/>
            <person name="Liu S."/>
            <person name="Liu Y."/>
        </authorList>
    </citation>
    <scope>NUCLEOTIDE SEQUENCE</scope>
    <source>
        <strain evidence="1">ZJU_SS_LIU_2023</strain>
    </source>
</reference>
<sequence length="491" mass="53987">MEPTTAEHAKTTTEVEHNFTVKDKISKNHPERTESSTYGAFQSRDLIVPIDKNVESKSGRTRHGGDLHGAGAQHSTSYIETLAHHFKVNVASGIFALGDAFKNGGLLVAPVLTLFLGITSVHAQHILINCSEEIRRKLGDRLDVPPDYAATVELSFATGPLSLRKYAVFMRKLVNLFLCITQLGFCCVYFVFVSTNMKQVVSEWNIDVDIKFRLVAVLLPIMLTTLVRSLKYLVPFSGIANALITYGFIGTLYIICRDGLPDISERRWGPDWPMLPLFFGTVIYSFEGIAMVLPLKNEMKKPKNFDKPLGVLNVGMAIAGSMFIAMGFLSYLKYGDEVGGSVTLNLKPTTDVIPQSIIGAITLSILLSYSIQFYIPIGLLWPSLERNLGPCTHPAAGEMAFRLILCTFTFVLSEAVPHLELFISLVGAVSSTALALIFPPLVELVVCKHNTSLSWFTIIKDSFILLIGFLGCVTGTYSSLNEIFDKTLGGD</sequence>
<name>A0ACC2NAK8_9HYME</name>
<organism evidence="1 2">
    <name type="scientific">Eretmocerus hayati</name>
    <dbReference type="NCBI Taxonomy" id="131215"/>
    <lineage>
        <taxon>Eukaryota</taxon>
        <taxon>Metazoa</taxon>
        <taxon>Ecdysozoa</taxon>
        <taxon>Arthropoda</taxon>
        <taxon>Hexapoda</taxon>
        <taxon>Insecta</taxon>
        <taxon>Pterygota</taxon>
        <taxon>Neoptera</taxon>
        <taxon>Endopterygota</taxon>
        <taxon>Hymenoptera</taxon>
        <taxon>Apocrita</taxon>
        <taxon>Proctotrupomorpha</taxon>
        <taxon>Chalcidoidea</taxon>
        <taxon>Aphelinidae</taxon>
        <taxon>Aphelininae</taxon>
        <taxon>Eretmocerus</taxon>
    </lineage>
</organism>
<accession>A0ACC2NAK8</accession>
<evidence type="ECO:0000313" key="2">
    <source>
        <dbReference type="Proteomes" id="UP001239111"/>
    </source>
</evidence>